<dbReference type="EMBL" id="FMUX01000017">
    <property type="protein sequence ID" value="SCY70502.1"/>
    <property type="molecule type" value="Genomic_DNA"/>
</dbReference>
<dbReference type="SMART" id="SM00842">
    <property type="entry name" value="FtsA"/>
    <property type="match status" value="1"/>
</dbReference>
<gene>
    <name evidence="2" type="ORF">SAMN05216233_11772</name>
</gene>
<evidence type="ECO:0000259" key="1">
    <source>
        <dbReference type="SMART" id="SM00842"/>
    </source>
</evidence>
<evidence type="ECO:0000313" key="3">
    <source>
        <dbReference type="Proteomes" id="UP000198870"/>
    </source>
</evidence>
<protein>
    <submittedName>
        <fullName evidence="2">Type IV pilus assembly protein PilM</fullName>
    </submittedName>
</protein>
<dbReference type="PANTHER" id="PTHR32432:SF3">
    <property type="entry name" value="ETHANOLAMINE UTILIZATION PROTEIN EUTJ"/>
    <property type="match status" value="1"/>
</dbReference>
<feature type="domain" description="SHS2" evidence="1">
    <location>
        <begin position="9"/>
        <end position="175"/>
    </location>
</feature>
<organism evidence="2 3">
    <name type="scientific">Desulfoluna spongiiphila</name>
    <dbReference type="NCBI Taxonomy" id="419481"/>
    <lineage>
        <taxon>Bacteria</taxon>
        <taxon>Pseudomonadati</taxon>
        <taxon>Thermodesulfobacteriota</taxon>
        <taxon>Desulfobacteria</taxon>
        <taxon>Desulfobacterales</taxon>
        <taxon>Desulfolunaceae</taxon>
        <taxon>Desulfoluna</taxon>
    </lineage>
</organism>
<dbReference type="RefSeq" id="WP_092213252.1">
    <property type="nucleotide sequence ID" value="NZ_FMUX01000017.1"/>
</dbReference>
<reference evidence="2 3" key="1">
    <citation type="submission" date="2016-10" db="EMBL/GenBank/DDBJ databases">
        <authorList>
            <person name="de Groot N.N."/>
        </authorList>
    </citation>
    <scope>NUCLEOTIDE SEQUENCE [LARGE SCALE GENOMIC DNA]</scope>
    <source>
        <strain evidence="2 3">AA1</strain>
    </source>
</reference>
<dbReference type="CDD" id="cd24049">
    <property type="entry name" value="ASKHA_NBD_PilM"/>
    <property type="match status" value="1"/>
</dbReference>
<dbReference type="GO" id="GO:0051301">
    <property type="term" value="P:cell division"/>
    <property type="evidence" value="ECO:0007669"/>
    <property type="project" value="InterPro"/>
</dbReference>
<dbReference type="SUPFAM" id="SSF53067">
    <property type="entry name" value="Actin-like ATPase domain"/>
    <property type="match status" value="2"/>
</dbReference>
<sequence>MTFGKKDQLIGLDIGSSAIKVAEVADTKNGYALKRFGLYDMPSGAIEEGVIRDPEEVAETIREALRAYNIKTPNAAISIGGYSVVVKKINVQAMTEEALQSTIHFEAEQYIPFDISDVNLDFQIMGESEHNPNQMSVLLVAAKKEMIADYVNVLEMAGLASCIVDVDAFALQNIYELGYMGPDATGEEFVALIDVGASKTSLNILKGRSSLFMRDVSLGCGQTNLKISSLLDCSPDEAEEIKLNNNGERISNEELKDIESAVIADWCTEISRALDFFYSTYPEERIQKILISGGGGNITDFKKMLALRTSTEVETIDPFKSVDLGEGRIDDDYLKQMAPQAAICMGLAIRKVNDK</sequence>
<dbReference type="InterPro" id="IPR043129">
    <property type="entry name" value="ATPase_NBD"/>
</dbReference>
<dbReference type="InterPro" id="IPR005883">
    <property type="entry name" value="PilM"/>
</dbReference>
<evidence type="ECO:0000313" key="2">
    <source>
        <dbReference type="EMBL" id="SCY70502.1"/>
    </source>
</evidence>
<accession>A0A1G5I375</accession>
<dbReference type="Gene3D" id="3.30.420.40">
    <property type="match status" value="2"/>
</dbReference>
<dbReference type="Gene3D" id="3.30.1490.300">
    <property type="match status" value="1"/>
</dbReference>
<dbReference type="NCBIfam" id="TIGR01175">
    <property type="entry name" value="pilM"/>
    <property type="match status" value="1"/>
</dbReference>
<name>A0A1G5I375_9BACT</name>
<dbReference type="Pfam" id="PF11104">
    <property type="entry name" value="PilM_2"/>
    <property type="match status" value="1"/>
</dbReference>
<dbReference type="PANTHER" id="PTHR32432">
    <property type="entry name" value="CELL DIVISION PROTEIN FTSA-RELATED"/>
    <property type="match status" value="1"/>
</dbReference>
<dbReference type="InterPro" id="IPR050696">
    <property type="entry name" value="FtsA/MreB"/>
</dbReference>
<dbReference type="InterPro" id="IPR003494">
    <property type="entry name" value="SHS2_FtsA"/>
</dbReference>
<keyword evidence="3" id="KW-1185">Reference proteome</keyword>
<dbReference type="OrthoDB" id="9773403at2"/>
<proteinExistence type="predicted"/>
<dbReference type="AlphaFoldDB" id="A0A1G5I375"/>
<dbReference type="STRING" id="419481.SAMN05216233_11772"/>
<dbReference type="PIRSF" id="PIRSF019169">
    <property type="entry name" value="PilM"/>
    <property type="match status" value="1"/>
</dbReference>
<dbReference type="Proteomes" id="UP000198870">
    <property type="component" value="Unassembled WGS sequence"/>
</dbReference>